<dbReference type="Proteomes" id="UP000320475">
    <property type="component" value="Unassembled WGS sequence"/>
</dbReference>
<protein>
    <submittedName>
        <fullName evidence="16">Uncharacterized protein</fullName>
    </submittedName>
</protein>
<keyword evidence="4" id="KW-0378">Hydrolase</keyword>
<accession>A0A507DLX4</accession>
<keyword evidence="9" id="KW-0010">Activator</keyword>
<feature type="compositionally biased region" description="Polar residues" evidence="11">
    <location>
        <begin position="74"/>
        <end position="83"/>
    </location>
</feature>
<dbReference type="InterPro" id="IPR038718">
    <property type="entry name" value="SNF2-like_sf"/>
</dbReference>
<feature type="region of interest" description="Disordered" evidence="11">
    <location>
        <begin position="1689"/>
        <end position="1724"/>
    </location>
</feature>
<dbReference type="InterPro" id="IPR014001">
    <property type="entry name" value="Helicase_ATP-bd"/>
</dbReference>
<dbReference type="PROSITE" id="PS51194">
    <property type="entry name" value="HELICASE_CTER"/>
    <property type="match status" value="1"/>
</dbReference>
<dbReference type="SMART" id="SM00573">
    <property type="entry name" value="HSA"/>
    <property type="match status" value="1"/>
</dbReference>
<dbReference type="InterPro" id="IPR000330">
    <property type="entry name" value="SNF2_N"/>
</dbReference>
<dbReference type="PROSITE" id="PS51192">
    <property type="entry name" value="HELICASE_ATP_BIND_1"/>
    <property type="match status" value="1"/>
</dbReference>
<feature type="compositionally biased region" description="Acidic residues" evidence="11">
    <location>
        <begin position="1816"/>
        <end position="1836"/>
    </location>
</feature>
<dbReference type="EMBL" id="QEAN01000049">
    <property type="protein sequence ID" value="TPX51900.1"/>
    <property type="molecule type" value="Genomic_DNA"/>
</dbReference>
<dbReference type="FunFam" id="3.40.50.10810:FF:000005">
    <property type="entry name" value="Photoperiod-independent early flowering 1"/>
    <property type="match status" value="1"/>
</dbReference>
<keyword evidence="3" id="KW-0547">Nucleotide-binding</keyword>
<sequence length="1860" mass="210602">MLSLVIDHERPKESSVDLKALLNSISKHQESKRASVILNAHYTEMNEEDEDAQALEQPSKKLKTEHHQDVGTAVSPSSTSPDLQASLEVSAHGEELSSSEPHSSHGSPKRVRKPKVFFEPDIGAIRKRKSVGSSPRSSPKGTFDGSQLPAAEQHTIPLIPIVSSTPARSESIDDFTTPTSTKHSPSIPHELIKRRDRGSSRPRAQGRRPASATKSASKLSLVMGPDDFGEEEATPPIEVNDDMEVKSSPVRGTSNYVYDIPDSSVTTCSMTSPWLLTEDDYARLAAIQAKVEEETTQNLLSSSSGIGGDSFGLYRSQMIESRQQHAKRFIEEHDTRIRELFHLELYENILTFDKRDKKDTSGKLQQYLETYDLWFRNPDIAPPPSLKYPATLREYLTSFVWIDEEETTTEALEQRAKVEAEIDYRAYLARKQGLLDGNIALARRKPAAEPVHRKTHIQYMVDEMIFIAKAAQEERKWKISMARKLAKAVVKFFDERAAHMLRLEKDEEKQIRKIAKLTALEVKKRWNVVEAIVRARWKQLLDVEESKAGKRRFDAIIEHSKQMLNAQRMSQPVEANAECSENDTDSEQQFSQADAASDDYQETDNEDEANAMDIDQEDDESDDGEVNELDREADMPLEELRARNGGYQVGMVPDPSLDDDDDDDDGRNQEQGDEEREDEEVNQDTYDNNDNGEEEDSKVPSNIRHFRSNKPEAENDSESGVQLSSGTSEADEEDDDDEDDQDDFEDEKEQPDDEATLDADEQASDSDDDELKALHNDADVPLENLLGVYRPDTLPQPADSSKRNGIPKTNGIYSRHGKSSGATVASSRSRKAVAQNEDYEASFYSAQDDTAIDSDAIMNDAPTTDQQVGDRDDHNASHDEPDISDADAVVSGSEVAAPTGTTLNSTMVRTQVPFLLKHSLREYQHVGLDWMANLYRSGLNGILADEMGLGKTIQTISLLAWLAIDKGIWGPHLIIVPTSVLLNWECEFKKWCPGLKILTYYGNPKERKEKRVGWSKPNAFHVVITSYQLVLQDHVSFRRKAWQYLILDEAHNIKNFRSQRWQSLLMFNTRRRLLLTGTPLQNNLMELWSLLYFLMPKGIAGTIQTGFANQKEFQEWFSNPMDKLIETTEAMDEATRGTVSKLHTVLRPFILRRLKADVEKQMPGKYEHILYCRLSARQRFLYDDFLSRAETKEDLASGNYMSIINCLMQLRKVCNHPDLFEVRPITTSFIMSNDAQQALELEDFWIKRRLLKDQDDKVDLDLFKLSGMVRHERMGGYDGKLIKELDCSSLYSQAIDDARTRADMLRSSAPSEPNFWKLSELVKSLDAALAVSVYQQMKQRAYVNRYHSMVTPLYGWSLRKRVRDLGQRCIDIVNLPATTTQQLFEIPDFFRDIIVTHARRAEEMRDVLKHFAFLTPRARVNGYVVGLYPPECESLLRQCEDATTQLVHTVATGCTIAFPDRRLLQYDCGKLQALDSLLRRLKAMGSRVLIFTQMTKMLDVLEQFLNIHGHRYLRLDGATKVEQRQVLMERFNTDKRILVFILSTRSGGLGLNLTGADSVVFYDSDWNPAMDAQAQDRAHRIGQTRDVHIYRLISEHTIEENMLKKANQKRLLDSIVIQKGAFTTEYSSGRKADWRDWLGDGIAGASTEAILGQDAIAKSGDKDWEQALAAAEDENDVAALKQAQREVALERQEENDDFEEVGPNLTSNSSSKIQTSSQNESETQEEYIGAVEEYMFRHVVKYWHLAEFIDWREFTGTPSWFHAKEDAEEPNGTDLAGIESIAGVKSGAHGSTQRKTSSPHSVPTILEAVQETKMDMDDDDEEESVESKEEEEEDDISSIPPSGVDDADTPTTSGLMDEEE</sequence>
<dbReference type="OrthoDB" id="372624at2759"/>
<comment type="caution">
    <text evidence="16">The sequence shown here is derived from an EMBL/GenBank/DDBJ whole genome shotgun (WGS) entry which is preliminary data.</text>
</comment>
<dbReference type="SMART" id="SM00487">
    <property type="entry name" value="DEXDc"/>
    <property type="match status" value="1"/>
</dbReference>
<feature type="compositionally biased region" description="Basic and acidic residues" evidence="11">
    <location>
        <begin position="628"/>
        <end position="642"/>
    </location>
</feature>
<name>A0A507DLX4_9FUNG</name>
<evidence type="ECO:0000256" key="8">
    <source>
        <dbReference type="ARBA" id="ARBA00023125"/>
    </source>
</evidence>
<evidence type="ECO:0000256" key="9">
    <source>
        <dbReference type="ARBA" id="ARBA00023159"/>
    </source>
</evidence>
<feature type="compositionally biased region" description="Polar residues" evidence="11">
    <location>
        <begin position="718"/>
        <end position="728"/>
    </location>
</feature>
<keyword evidence="5" id="KW-0347">Helicase</keyword>
<evidence type="ECO:0000259" key="13">
    <source>
        <dbReference type="PROSITE" id="PS51194"/>
    </source>
</evidence>
<feature type="domain" description="Helicase C-terminal" evidence="13">
    <location>
        <begin position="1473"/>
        <end position="1623"/>
    </location>
</feature>
<feature type="region of interest" description="Disordered" evidence="11">
    <location>
        <begin position="1785"/>
        <end position="1860"/>
    </location>
</feature>
<evidence type="ECO:0000256" key="4">
    <source>
        <dbReference type="ARBA" id="ARBA00022801"/>
    </source>
</evidence>
<evidence type="ECO:0000256" key="6">
    <source>
        <dbReference type="ARBA" id="ARBA00022840"/>
    </source>
</evidence>
<feature type="compositionally biased region" description="Basic and acidic residues" evidence="11">
    <location>
        <begin position="868"/>
        <end position="881"/>
    </location>
</feature>
<dbReference type="InterPro" id="IPR050520">
    <property type="entry name" value="INO80/SWR1_helicase"/>
</dbReference>
<dbReference type="CDD" id="cd18793">
    <property type="entry name" value="SF2_C_SNF"/>
    <property type="match status" value="1"/>
</dbReference>
<dbReference type="GO" id="GO:0003677">
    <property type="term" value="F:DNA binding"/>
    <property type="evidence" value="ECO:0007669"/>
    <property type="project" value="UniProtKB-KW"/>
</dbReference>
<dbReference type="PANTHER" id="PTHR45685:SF1">
    <property type="entry name" value="HELICASE SRCAP"/>
    <property type="match status" value="1"/>
</dbReference>
<evidence type="ECO:0000256" key="5">
    <source>
        <dbReference type="ARBA" id="ARBA00022806"/>
    </source>
</evidence>
<feature type="compositionally biased region" description="Polar residues" evidence="11">
    <location>
        <begin position="1789"/>
        <end position="1801"/>
    </location>
</feature>
<feature type="region of interest" description="Disordered" evidence="11">
    <location>
        <begin position="566"/>
        <end position="833"/>
    </location>
</feature>
<evidence type="ECO:0000313" key="18">
    <source>
        <dbReference type="Proteomes" id="UP000320475"/>
    </source>
</evidence>
<organism evidence="16 17">
    <name type="scientific">Synchytrium endobioticum</name>
    <dbReference type="NCBI Taxonomy" id="286115"/>
    <lineage>
        <taxon>Eukaryota</taxon>
        <taxon>Fungi</taxon>
        <taxon>Fungi incertae sedis</taxon>
        <taxon>Chytridiomycota</taxon>
        <taxon>Chytridiomycota incertae sedis</taxon>
        <taxon>Chytridiomycetes</taxon>
        <taxon>Synchytriales</taxon>
        <taxon>Synchytriaceae</taxon>
        <taxon>Synchytrium</taxon>
    </lineage>
</organism>
<dbReference type="EMBL" id="QEAM01000071">
    <property type="protein sequence ID" value="TPX47692.1"/>
    <property type="molecule type" value="Genomic_DNA"/>
</dbReference>
<evidence type="ECO:0000313" key="15">
    <source>
        <dbReference type="EMBL" id="TPX47692.1"/>
    </source>
</evidence>
<dbReference type="GO" id="GO:0005524">
    <property type="term" value="F:ATP binding"/>
    <property type="evidence" value="ECO:0007669"/>
    <property type="project" value="UniProtKB-KW"/>
</dbReference>
<feature type="compositionally biased region" description="Low complexity" evidence="11">
    <location>
        <begin position="1706"/>
        <end position="1721"/>
    </location>
</feature>
<dbReference type="CDD" id="cd18003">
    <property type="entry name" value="DEXQc_SRCAP"/>
    <property type="match status" value="1"/>
</dbReference>
<evidence type="ECO:0000259" key="14">
    <source>
        <dbReference type="PROSITE" id="PS51204"/>
    </source>
</evidence>
<comment type="subcellular location">
    <subcellularLocation>
        <location evidence="1">Nucleus</location>
    </subcellularLocation>
</comment>
<evidence type="ECO:0000259" key="12">
    <source>
        <dbReference type="PROSITE" id="PS51192"/>
    </source>
</evidence>
<evidence type="ECO:0000313" key="17">
    <source>
        <dbReference type="Proteomes" id="UP000317494"/>
    </source>
</evidence>
<keyword evidence="6" id="KW-0067">ATP-binding</keyword>
<evidence type="ECO:0000256" key="1">
    <source>
        <dbReference type="ARBA" id="ARBA00004123"/>
    </source>
</evidence>
<dbReference type="STRING" id="286115.A0A507DLX4"/>
<feature type="compositionally biased region" description="Polar residues" evidence="11">
    <location>
        <begin position="131"/>
        <end position="140"/>
    </location>
</feature>
<keyword evidence="10" id="KW-0539">Nucleus</keyword>
<dbReference type="PANTHER" id="PTHR45685">
    <property type="entry name" value="HELICASE SRCAP-RELATED"/>
    <property type="match status" value="1"/>
</dbReference>
<dbReference type="PROSITE" id="PS51204">
    <property type="entry name" value="HSA"/>
    <property type="match status" value="1"/>
</dbReference>
<keyword evidence="17" id="KW-1185">Reference proteome</keyword>
<evidence type="ECO:0000313" key="16">
    <source>
        <dbReference type="EMBL" id="TPX51900.1"/>
    </source>
</evidence>
<feature type="compositionally biased region" description="Low complexity" evidence="11">
    <location>
        <begin position="96"/>
        <end position="106"/>
    </location>
</feature>
<dbReference type="Pfam" id="PF07529">
    <property type="entry name" value="HSA"/>
    <property type="match status" value="1"/>
</dbReference>
<dbReference type="Pfam" id="PF00176">
    <property type="entry name" value="SNF2-rel_dom"/>
    <property type="match status" value="1"/>
</dbReference>
<evidence type="ECO:0000256" key="11">
    <source>
        <dbReference type="SAM" id="MobiDB-lite"/>
    </source>
</evidence>
<dbReference type="GO" id="GO:0004386">
    <property type="term" value="F:helicase activity"/>
    <property type="evidence" value="ECO:0007669"/>
    <property type="project" value="UniProtKB-KW"/>
</dbReference>
<reference evidence="17 18" key="1">
    <citation type="journal article" date="2019" name="Sci. Rep.">
        <title>Comparative genomics of chytrid fungi reveal insights into the obligate biotrophic and pathogenic lifestyle of Synchytrium endobioticum.</title>
        <authorList>
            <person name="van de Vossenberg B.T.L.H."/>
            <person name="Warris S."/>
            <person name="Nguyen H.D.T."/>
            <person name="van Gent-Pelzer M.P.E."/>
            <person name="Joly D.L."/>
            <person name="van de Geest H.C."/>
            <person name="Bonants P.J.M."/>
            <person name="Smith D.S."/>
            <person name="Levesque C.A."/>
            <person name="van der Lee T.A.J."/>
        </authorList>
    </citation>
    <scope>NUCLEOTIDE SEQUENCE [LARGE SCALE GENOMIC DNA]</scope>
    <source>
        <strain evidence="15 18">LEV6574</strain>
        <strain evidence="16 17">MB42</strain>
    </source>
</reference>
<dbReference type="Proteomes" id="UP000317494">
    <property type="component" value="Unassembled WGS sequence"/>
</dbReference>
<feature type="region of interest" description="Disordered" evidence="11">
    <location>
        <begin position="860"/>
        <end position="887"/>
    </location>
</feature>
<feature type="region of interest" description="Disordered" evidence="11">
    <location>
        <begin position="47"/>
        <end position="230"/>
    </location>
</feature>
<keyword evidence="7" id="KW-0156">Chromatin regulator</keyword>
<evidence type="ECO:0000256" key="3">
    <source>
        <dbReference type="ARBA" id="ARBA00022741"/>
    </source>
</evidence>
<feature type="compositionally biased region" description="Basic and acidic residues" evidence="11">
    <location>
        <begin position="190"/>
        <end position="199"/>
    </location>
</feature>
<feature type="compositionally biased region" description="Low complexity" evidence="11">
    <location>
        <begin position="210"/>
        <end position="221"/>
    </location>
</feature>
<comment type="similarity">
    <text evidence="2">Belongs to the SNF2/RAD54 helicase family. SWR1 subfamily.</text>
</comment>
<dbReference type="InterPro" id="IPR049730">
    <property type="entry name" value="SNF2/RAD54-like_C"/>
</dbReference>
<feature type="domain" description="Helicase ATP-binding" evidence="12">
    <location>
        <begin position="932"/>
        <end position="1097"/>
    </location>
</feature>
<feature type="compositionally biased region" description="Acidic residues" evidence="11">
    <location>
        <begin position="656"/>
        <end position="682"/>
    </location>
</feature>
<feature type="compositionally biased region" description="Acidic residues" evidence="11">
    <location>
        <begin position="729"/>
        <end position="770"/>
    </location>
</feature>
<dbReference type="GO" id="GO:0016887">
    <property type="term" value="F:ATP hydrolysis activity"/>
    <property type="evidence" value="ECO:0007669"/>
    <property type="project" value="TreeGrafter"/>
</dbReference>
<feature type="compositionally biased region" description="Acidic residues" evidence="11">
    <location>
        <begin position="596"/>
        <end position="627"/>
    </location>
</feature>
<proteinExistence type="inferred from homology"/>
<dbReference type="Gene3D" id="3.40.50.10810">
    <property type="entry name" value="Tandem AAA-ATPase domain"/>
    <property type="match status" value="1"/>
</dbReference>
<dbReference type="InterPro" id="IPR001650">
    <property type="entry name" value="Helicase_C-like"/>
</dbReference>
<dbReference type="VEuPathDB" id="FungiDB:SeMB42_g01787"/>
<evidence type="ECO:0000256" key="10">
    <source>
        <dbReference type="ARBA" id="ARBA00023242"/>
    </source>
</evidence>
<feature type="compositionally biased region" description="Polar residues" evidence="11">
    <location>
        <begin position="162"/>
        <end position="184"/>
    </location>
</feature>
<gene>
    <name evidence="15" type="ORF">SeLEV6574_g02513</name>
    <name evidence="16" type="ORF">SeMB42_g01787</name>
</gene>
<dbReference type="SUPFAM" id="SSF52540">
    <property type="entry name" value="P-loop containing nucleoside triphosphate hydrolases"/>
    <property type="match status" value="2"/>
</dbReference>
<dbReference type="GO" id="GO:0006338">
    <property type="term" value="P:chromatin remodeling"/>
    <property type="evidence" value="ECO:0007669"/>
    <property type="project" value="UniProtKB-ARBA"/>
</dbReference>
<evidence type="ECO:0000256" key="2">
    <source>
        <dbReference type="ARBA" id="ARBA00009220"/>
    </source>
</evidence>
<dbReference type="GO" id="GO:0042393">
    <property type="term" value="F:histone binding"/>
    <property type="evidence" value="ECO:0007669"/>
    <property type="project" value="TreeGrafter"/>
</dbReference>
<dbReference type="Gene3D" id="3.40.50.300">
    <property type="entry name" value="P-loop containing nucleotide triphosphate hydrolases"/>
    <property type="match status" value="1"/>
</dbReference>
<dbReference type="SMART" id="SM00490">
    <property type="entry name" value="HELICc"/>
    <property type="match status" value="1"/>
</dbReference>
<dbReference type="GO" id="GO:0000812">
    <property type="term" value="C:Swr1 complex"/>
    <property type="evidence" value="ECO:0007669"/>
    <property type="project" value="TreeGrafter"/>
</dbReference>
<dbReference type="InterPro" id="IPR027417">
    <property type="entry name" value="P-loop_NTPase"/>
</dbReference>
<dbReference type="Pfam" id="PF00271">
    <property type="entry name" value="Helicase_C"/>
    <property type="match status" value="1"/>
</dbReference>
<feature type="domain" description="HSA" evidence="14">
    <location>
        <begin position="444"/>
        <end position="516"/>
    </location>
</feature>
<dbReference type="Gene3D" id="1.20.120.850">
    <property type="entry name" value="SWI2/SNF2 ATPases, N-terminal domain"/>
    <property type="match status" value="1"/>
</dbReference>
<evidence type="ECO:0000256" key="7">
    <source>
        <dbReference type="ARBA" id="ARBA00022853"/>
    </source>
</evidence>
<keyword evidence="8" id="KW-0238">DNA-binding</keyword>
<dbReference type="InterPro" id="IPR014012">
    <property type="entry name" value="HSA_dom"/>
</dbReference>